<dbReference type="WBParaSite" id="nRc.2.0.1.t43594-RA">
    <property type="protein sequence ID" value="nRc.2.0.1.t43594-RA"/>
    <property type="gene ID" value="nRc.2.0.1.g43594"/>
</dbReference>
<dbReference type="Proteomes" id="UP000887565">
    <property type="component" value="Unplaced"/>
</dbReference>
<evidence type="ECO:0000256" key="1">
    <source>
        <dbReference type="SAM" id="MobiDB-lite"/>
    </source>
</evidence>
<protein>
    <submittedName>
        <fullName evidence="3">Uncharacterized protein</fullName>
    </submittedName>
</protein>
<proteinExistence type="predicted"/>
<organism evidence="2 3">
    <name type="scientific">Romanomermis culicivorax</name>
    <name type="common">Nematode worm</name>
    <dbReference type="NCBI Taxonomy" id="13658"/>
    <lineage>
        <taxon>Eukaryota</taxon>
        <taxon>Metazoa</taxon>
        <taxon>Ecdysozoa</taxon>
        <taxon>Nematoda</taxon>
        <taxon>Enoplea</taxon>
        <taxon>Dorylaimia</taxon>
        <taxon>Mermithida</taxon>
        <taxon>Mermithoidea</taxon>
        <taxon>Mermithidae</taxon>
        <taxon>Romanomermis</taxon>
    </lineage>
</organism>
<keyword evidence="2" id="KW-1185">Reference proteome</keyword>
<evidence type="ECO:0000313" key="2">
    <source>
        <dbReference type="Proteomes" id="UP000887565"/>
    </source>
</evidence>
<feature type="compositionally biased region" description="Polar residues" evidence="1">
    <location>
        <begin position="113"/>
        <end position="129"/>
    </location>
</feature>
<feature type="region of interest" description="Disordered" evidence="1">
    <location>
        <begin position="113"/>
        <end position="136"/>
    </location>
</feature>
<accession>A0A915KYP1</accession>
<name>A0A915KYP1_ROMCU</name>
<evidence type="ECO:0000313" key="3">
    <source>
        <dbReference type="WBParaSite" id="nRc.2.0.1.t43594-RA"/>
    </source>
</evidence>
<dbReference type="AlphaFoldDB" id="A0A915KYP1"/>
<sequence>SIDESLQWLHNFERLQDLQKQLIWPPVQELDPKTYVPELAVSRQYCENLLAHPRRKLIHEGVLFHNVQKQPVPLDSCVFCDVGPQDISKAIENYESIQLKDMLRCTPLHTNYSQANAANTPTSTKTSTAGGAPPTE</sequence>
<reference evidence="3" key="1">
    <citation type="submission" date="2022-11" db="UniProtKB">
        <authorList>
            <consortium name="WormBaseParasite"/>
        </authorList>
    </citation>
    <scope>IDENTIFICATION</scope>
</reference>